<reference evidence="2 3" key="1">
    <citation type="submission" date="2014-04" db="EMBL/GenBank/DDBJ databases">
        <authorList>
            <consortium name="DOE Joint Genome Institute"/>
            <person name="Kuo A."/>
            <person name="Kohler A."/>
            <person name="Costa M.D."/>
            <person name="Nagy L.G."/>
            <person name="Floudas D."/>
            <person name="Copeland A."/>
            <person name="Barry K.W."/>
            <person name="Cichocki N."/>
            <person name="Veneault-Fourrey C."/>
            <person name="LaButti K."/>
            <person name="Lindquist E.A."/>
            <person name="Lipzen A."/>
            <person name="Lundell T."/>
            <person name="Morin E."/>
            <person name="Murat C."/>
            <person name="Sun H."/>
            <person name="Tunlid A."/>
            <person name="Henrissat B."/>
            <person name="Grigoriev I.V."/>
            <person name="Hibbett D.S."/>
            <person name="Martin F."/>
            <person name="Nordberg H.P."/>
            <person name="Cantor M.N."/>
            <person name="Hua S.X."/>
        </authorList>
    </citation>
    <scope>NUCLEOTIDE SEQUENCE [LARGE SCALE GENOMIC DNA]</scope>
    <source>
        <strain evidence="2 3">Marx 270</strain>
    </source>
</reference>
<reference evidence="3" key="2">
    <citation type="submission" date="2015-01" db="EMBL/GenBank/DDBJ databases">
        <title>Evolutionary Origins and Diversification of the Mycorrhizal Mutualists.</title>
        <authorList>
            <consortium name="DOE Joint Genome Institute"/>
            <consortium name="Mycorrhizal Genomics Consortium"/>
            <person name="Kohler A."/>
            <person name="Kuo A."/>
            <person name="Nagy L.G."/>
            <person name="Floudas D."/>
            <person name="Copeland A."/>
            <person name="Barry K.W."/>
            <person name="Cichocki N."/>
            <person name="Veneault-Fourrey C."/>
            <person name="LaButti K."/>
            <person name="Lindquist E.A."/>
            <person name="Lipzen A."/>
            <person name="Lundell T."/>
            <person name="Morin E."/>
            <person name="Murat C."/>
            <person name="Riley R."/>
            <person name="Ohm R."/>
            <person name="Sun H."/>
            <person name="Tunlid A."/>
            <person name="Henrissat B."/>
            <person name="Grigoriev I.V."/>
            <person name="Hibbett D.S."/>
            <person name="Martin F."/>
        </authorList>
    </citation>
    <scope>NUCLEOTIDE SEQUENCE [LARGE SCALE GENOMIC DNA]</scope>
    <source>
        <strain evidence="3">Marx 270</strain>
    </source>
</reference>
<organism evidence="2 3">
    <name type="scientific">Pisolithus tinctorius Marx 270</name>
    <dbReference type="NCBI Taxonomy" id="870435"/>
    <lineage>
        <taxon>Eukaryota</taxon>
        <taxon>Fungi</taxon>
        <taxon>Dikarya</taxon>
        <taxon>Basidiomycota</taxon>
        <taxon>Agaricomycotina</taxon>
        <taxon>Agaricomycetes</taxon>
        <taxon>Agaricomycetidae</taxon>
        <taxon>Boletales</taxon>
        <taxon>Sclerodermatineae</taxon>
        <taxon>Pisolithaceae</taxon>
        <taxon>Pisolithus</taxon>
    </lineage>
</organism>
<keyword evidence="3" id="KW-1185">Reference proteome</keyword>
<proteinExistence type="predicted"/>
<sequence>HGKAASVDLAAVRAEQQHIAKILEKFNPKYCWNFNETSLFAFAPPDQGLATRQMSRTKRNKFCLTLGFTCNSDGSEKMPIFFIGQCKKPPASHGFDYHNNKAARMTSELFEE</sequence>
<feature type="non-terminal residue" evidence="2">
    <location>
        <position position="1"/>
    </location>
</feature>
<evidence type="ECO:0000313" key="2">
    <source>
        <dbReference type="EMBL" id="KIN95966.1"/>
    </source>
</evidence>
<dbReference type="STRING" id="870435.A0A0C3JEA7"/>
<dbReference type="Pfam" id="PF03184">
    <property type="entry name" value="DDE_1"/>
    <property type="match status" value="1"/>
</dbReference>
<gene>
    <name evidence="2" type="ORF">M404DRAFT_164548</name>
</gene>
<feature type="domain" description="DDE-1" evidence="1">
    <location>
        <begin position="64"/>
        <end position="112"/>
    </location>
</feature>
<protein>
    <recommendedName>
        <fullName evidence="1">DDE-1 domain-containing protein</fullName>
    </recommendedName>
</protein>
<dbReference type="Proteomes" id="UP000054217">
    <property type="component" value="Unassembled WGS sequence"/>
</dbReference>
<name>A0A0C3JEA7_PISTI</name>
<dbReference type="InterPro" id="IPR004875">
    <property type="entry name" value="DDE_SF_endonuclease_dom"/>
</dbReference>
<evidence type="ECO:0000259" key="1">
    <source>
        <dbReference type="Pfam" id="PF03184"/>
    </source>
</evidence>
<dbReference type="GO" id="GO:0003676">
    <property type="term" value="F:nucleic acid binding"/>
    <property type="evidence" value="ECO:0007669"/>
    <property type="project" value="InterPro"/>
</dbReference>
<accession>A0A0C3JEA7</accession>
<dbReference type="HOGENOM" id="CLU_018294_5_2_1"/>
<dbReference type="InParanoid" id="A0A0C3JEA7"/>
<dbReference type="OrthoDB" id="162969at2759"/>
<evidence type="ECO:0000313" key="3">
    <source>
        <dbReference type="Proteomes" id="UP000054217"/>
    </source>
</evidence>
<dbReference type="AlphaFoldDB" id="A0A0C3JEA7"/>
<dbReference type="EMBL" id="KN832056">
    <property type="protein sequence ID" value="KIN95966.1"/>
    <property type="molecule type" value="Genomic_DNA"/>
</dbReference>